<gene>
    <name evidence="1" type="ORF">NCTC7911_03004</name>
</gene>
<dbReference type="AlphaFoldDB" id="A0A378UDJ1"/>
<evidence type="ECO:0000313" key="1">
    <source>
        <dbReference type="EMBL" id="STZ74823.1"/>
    </source>
</evidence>
<sequence>MDRLLKEKQLNTAFRMFIRHGTNQTYADHNVAYREFLKSPYYQNLNRPNSTQLNIGLNNSNYNVARHEQINNRGRQESDLIQNAQYVSTANPNANPPQVATLEI</sequence>
<dbReference type="EMBL" id="UGQC01000004">
    <property type="protein sequence ID" value="STZ74823.1"/>
    <property type="molecule type" value="Genomic_DNA"/>
</dbReference>
<dbReference type="Proteomes" id="UP000254107">
    <property type="component" value="Unassembled WGS sequence"/>
</dbReference>
<keyword evidence="2" id="KW-1185">Reference proteome</keyword>
<reference evidence="1 2" key="1">
    <citation type="submission" date="2018-06" db="EMBL/GenBank/DDBJ databases">
        <authorList>
            <consortium name="Pathogen Informatics"/>
            <person name="Doyle S."/>
        </authorList>
    </citation>
    <scope>NUCLEOTIDE SEQUENCE [LARGE SCALE GENOMIC DNA]</scope>
    <source>
        <strain evidence="1 2">NCTC7911</strain>
    </source>
</reference>
<protein>
    <submittedName>
        <fullName evidence="1">Uncharacterized protein</fullName>
    </submittedName>
</protein>
<name>A0A378UDJ1_MORLA</name>
<organism evidence="1 2">
    <name type="scientific">Moraxella lacunata</name>
    <dbReference type="NCBI Taxonomy" id="477"/>
    <lineage>
        <taxon>Bacteria</taxon>
        <taxon>Pseudomonadati</taxon>
        <taxon>Pseudomonadota</taxon>
        <taxon>Gammaproteobacteria</taxon>
        <taxon>Moraxellales</taxon>
        <taxon>Moraxellaceae</taxon>
        <taxon>Moraxella</taxon>
    </lineage>
</organism>
<proteinExistence type="predicted"/>
<evidence type="ECO:0000313" key="2">
    <source>
        <dbReference type="Proteomes" id="UP000254107"/>
    </source>
</evidence>
<accession>A0A378UDJ1</accession>